<proteinExistence type="predicted"/>
<reference evidence="3 4" key="1">
    <citation type="journal article" date="2019" name="Int. J. Syst. Evol. Microbiol.">
        <title>The Global Catalogue of Microorganisms (GCM) 10K type strain sequencing project: providing services to taxonomists for standard genome sequencing and annotation.</title>
        <authorList>
            <consortium name="The Broad Institute Genomics Platform"/>
            <consortium name="The Broad Institute Genome Sequencing Center for Infectious Disease"/>
            <person name="Wu L."/>
            <person name="Ma J."/>
        </authorList>
    </citation>
    <scope>NUCLEOTIDE SEQUENCE [LARGE SCALE GENOMIC DNA]</scope>
    <source>
        <strain evidence="3 4">JCM 13004</strain>
    </source>
</reference>
<keyword evidence="2" id="KW-1133">Transmembrane helix</keyword>
<evidence type="ECO:0000256" key="2">
    <source>
        <dbReference type="SAM" id="Phobius"/>
    </source>
</evidence>
<keyword evidence="4" id="KW-1185">Reference proteome</keyword>
<feature type="region of interest" description="Disordered" evidence="1">
    <location>
        <begin position="1"/>
        <end position="46"/>
    </location>
</feature>
<evidence type="ECO:0000313" key="3">
    <source>
        <dbReference type="EMBL" id="GAA1226938.1"/>
    </source>
</evidence>
<gene>
    <name evidence="3" type="ORF">GCM10009665_16850</name>
</gene>
<keyword evidence="2" id="KW-0812">Transmembrane</keyword>
<dbReference type="EMBL" id="BAAALF010000018">
    <property type="protein sequence ID" value="GAA1226938.1"/>
    <property type="molecule type" value="Genomic_DNA"/>
</dbReference>
<feature type="transmembrane region" description="Helical" evidence="2">
    <location>
        <begin position="51"/>
        <end position="75"/>
    </location>
</feature>
<protein>
    <submittedName>
        <fullName evidence="3">Uncharacterized protein</fullName>
    </submittedName>
</protein>
<name>A0ABN1VZ14_9ACTN</name>
<dbReference type="Pfam" id="PF19136">
    <property type="entry name" value="DUF5819"/>
    <property type="match status" value="1"/>
</dbReference>
<keyword evidence="2" id="KW-0472">Membrane</keyword>
<accession>A0ABN1VZ14</accession>
<dbReference type="InterPro" id="IPR043857">
    <property type="entry name" value="DUF5819"/>
</dbReference>
<evidence type="ECO:0000256" key="1">
    <source>
        <dbReference type="SAM" id="MobiDB-lite"/>
    </source>
</evidence>
<sequence>MRACGEGAMSDTDPSGPPPACSVLTPTQGSPPATGRPAESSPSEPALSLPAAMTVAVATVACVMAALAHVCLVFLHVAPSNAVSQQYEPQINAWIYPYFEQNWQLFAPNPESVSRQIWARSATSAPDGSRQIGEWQDLTAIDDAAVQHTPFPSHTAQNMLRRAWAAYAQTHAASDQPATERAQMLQQYLANVAARRLAGGARPTFDAVQLRVADTPIAPPGSTTPHAEVSGGTPSNARYLPWWQVESHDR</sequence>
<feature type="compositionally biased region" description="Low complexity" evidence="1">
    <location>
        <begin position="37"/>
        <end position="46"/>
    </location>
</feature>
<feature type="region of interest" description="Disordered" evidence="1">
    <location>
        <begin position="216"/>
        <end position="235"/>
    </location>
</feature>
<evidence type="ECO:0000313" key="4">
    <source>
        <dbReference type="Proteomes" id="UP001500037"/>
    </source>
</evidence>
<dbReference type="Proteomes" id="UP001500037">
    <property type="component" value="Unassembled WGS sequence"/>
</dbReference>
<comment type="caution">
    <text evidence="3">The sequence shown here is derived from an EMBL/GenBank/DDBJ whole genome shotgun (WGS) entry which is preliminary data.</text>
</comment>
<organism evidence="3 4">
    <name type="scientific">Kitasatospora nipponensis</name>
    <dbReference type="NCBI Taxonomy" id="258049"/>
    <lineage>
        <taxon>Bacteria</taxon>
        <taxon>Bacillati</taxon>
        <taxon>Actinomycetota</taxon>
        <taxon>Actinomycetes</taxon>
        <taxon>Kitasatosporales</taxon>
        <taxon>Streptomycetaceae</taxon>
        <taxon>Kitasatospora</taxon>
    </lineage>
</organism>